<dbReference type="OrthoDB" id="9805696at2"/>
<dbReference type="GO" id="GO:0009409">
    <property type="term" value="P:response to cold"/>
    <property type="evidence" value="ECO:0007669"/>
    <property type="project" value="TreeGrafter"/>
</dbReference>
<dbReference type="SMART" id="SM00487">
    <property type="entry name" value="DEXDc"/>
    <property type="match status" value="1"/>
</dbReference>
<dbReference type="SMART" id="SM00490">
    <property type="entry name" value="HELICc"/>
    <property type="match status" value="1"/>
</dbReference>
<keyword evidence="6 11" id="KW-0067">ATP-binding</keyword>
<evidence type="ECO:0000259" key="14">
    <source>
        <dbReference type="PROSITE" id="PS51195"/>
    </source>
</evidence>
<dbReference type="InterPro" id="IPR014001">
    <property type="entry name" value="Helicase_ATP-bd"/>
</dbReference>
<dbReference type="CDD" id="cd00268">
    <property type="entry name" value="DEADc"/>
    <property type="match status" value="1"/>
</dbReference>
<dbReference type="GO" id="GO:0016887">
    <property type="term" value="F:ATP hydrolysis activity"/>
    <property type="evidence" value="ECO:0007669"/>
    <property type="project" value="RHEA"/>
</dbReference>
<dbReference type="GO" id="GO:0005840">
    <property type="term" value="C:ribosome"/>
    <property type="evidence" value="ECO:0007669"/>
    <property type="project" value="TreeGrafter"/>
</dbReference>
<dbReference type="CDD" id="cd12252">
    <property type="entry name" value="RRM_DbpA"/>
    <property type="match status" value="1"/>
</dbReference>
<dbReference type="GO" id="GO:0005524">
    <property type="term" value="F:ATP binding"/>
    <property type="evidence" value="ECO:0007669"/>
    <property type="project" value="UniProtKB-KW"/>
</dbReference>
<dbReference type="Pfam" id="PF00270">
    <property type="entry name" value="DEAD"/>
    <property type="match status" value="1"/>
</dbReference>
<dbReference type="eggNOG" id="COG0513">
    <property type="taxonomic scope" value="Bacteria"/>
</dbReference>
<evidence type="ECO:0000256" key="5">
    <source>
        <dbReference type="ARBA" id="ARBA00022806"/>
    </source>
</evidence>
<dbReference type="GO" id="GO:0033592">
    <property type="term" value="F:RNA strand annealing activity"/>
    <property type="evidence" value="ECO:0007669"/>
    <property type="project" value="TreeGrafter"/>
</dbReference>
<evidence type="ECO:0000259" key="13">
    <source>
        <dbReference type="PROSITE" id="PS51194"/>
    </source>
</evidence>
<dbReference type="CDD" id="cd18787">
    <property type="entry name" value="SF2_C_DEAD"/>
    <property type="match status" value="1"/>
</dbReference>
<dbReference type="EMBL" id="CP007452">
    <property type="protein sequence ID" value="AHM57356.1"/>
    <property type="molecule type" value="Genomic_DNA"/>
</dbReference>
<dbReference type="STRING" id="1286171.EAL2_c20750"/>
<dbReference type="PROSITE" id="PS51195">
    <property type="entry name" value="Q_MOTIF"/>
    <property type="match status" value="1"/>
</dbReference>
<dbReference type="Gene3D" id="3.30.70.330">
    <property type="match status" value="1"/>
</dbReference>
<dbReference type="HOGENOM" id="CLU_003041_21_1_9"/>
<evidence type="ECO:0000256" key="11">
    <source>
        <dbReference type="RuleBase" id="RU000492"/>
    </source>
</evidence>
<dbReference type="Pfam" id="PF00271">
    <property type="entry name" value="Helicase_C"/>
    <property type="match status" value="1"/>
</dbReference>
<dbReference type="InterPro" id="IPR050547">
    <property type="entry name" value="DEAD_box_RNA_helicases"/>
</dbReference>
<dbReference type="GO" id="GO:0005829">
    <property type="term" value="C:cytosol"/>
    <property type="evidence" value="ECO:0007669"/>
    <property type="project" value="TreeGrafter"/>
</dbReference>
<evidence type="ECO:0000256" key="4">
    <source>
        <dbReference type="ARBA" id="ARBA00022801"/>
    </source>
</evidence>
<dbReference type="Pfam" id="PF03880">
    <property type="entry name" value="DbpA"/>
    <property type="match status" value="1"/>
</dbReference>
<dbReference type="FunFam" id="3.40.50.300:FF:000108">
    <property type="entry name" value="ATP-dependent RNA helicase RhlE"/>
    <property type="match status" value="1"/>
</dbReference>
<dbReference type="InterPro" id="IPR011545">
    <property type="entry name" value="DEAD/DEAH_box_helicase_dom"/>
</dbReference>
<feature type="domain" description="Helicase C-terminal" evidence="13">
    <location>
        <begin position="217"/>
        <end position="378"/>
    </location>
</feature>
<dbReference type="KEGG" id="eac:EAL2_c20750"/>
<dbReference type="InterPro" id="IPR000629">
    <property type="entry name" value="RNA-helicase_DEAD-box_CS"/>
</dbReference>
<dbReference type="InterPro" id="IPR012677">
    <property type="entry name" value="Nucleotide-bd_a/b_plait_sf"/>
</dbReference>
<dbReference type="EC" id="3.6.4.13" evidence="1"/>
<dbReference type="PANTHER" id="PTHR47963:SF8">
    <property type="entry name" value="ATP-DEPENDENT RNA HELICASE DEAD"/>
    <property type="match status" value="1"/>
</dbReference>
<dbReference type="InterPro" id="IPR005580">
    <property type="entry name" value="DbpA/CsdA_RNA-bd_dom"/>
</dbReference>
<evidence type="ECO:0000256" key="2">
    <source>
        <dbReference type="ARBA" id="ARBA00022490"/>
    </source>
</evidence>
<dbReference type="SUPFAM" id="SSF52540">
    <property type="entry name" value="P-loop containing nucleoside triphosphate hydrolases"/>
    <property type="match status" value="1"/>
</dbReference>
<dbReference type="PATRIC" id="fig|1286171.3.peg.2022"/>
<organism evidence="15 16">
    <name type="scientific">Peptoclostridium acidaminophilum DSM 3953</name>
    <dbReference type="NCBI Taxonomy" id="1286171"/>
    <lineage>
        <taxon>Bacteria</taxon>
        <taxon>Bacillati</taxon>
        <taxon>Bacillota</taxon>
        <taxon>Clostridia</taxon>
        <taxon>Peptostreptococcales</taxon>
        <taxon>Peptoclostridiaceae</taxon>
        <taxon>Peptoclostridium</taxon>
    </lineage>
</organism>
<dbReference type="PROSITE" id="PS00039">
    <property type="entry name" value="DEAD_ATP_HELICASE"/>
    <property type="match status" value="1"/>
</dbReference>
<dbReference type="InterPro" id="IPR044742">
    <property type="entry name" value="DEAD/DEAH_RhlB"/>
</dbReference>
<name>W8U923_PEPAC</name>
<evidence type="ECO:0000256" key="6">
    <source>
        <dbReference type="ARBA" id="ARBA00022840"/>
    </source>
</evidence>
<evidence type="ECO:0000256" key="1">
    <source>
        <dbReference type="ARBA" id="ARBA00012552"/>
    </source>
</evidence>
<gene>
    <name evidence="15" type="primary">cshA1</name>
    <name evidence="15" type="ORF">EAL2_c20750</name>
</gene>
<evidence type="ECO:0000256" key="10">
    <source>
        <dbReference type="PROSITE-ProRule" id="PRU00552"/>
    </source>
</evidence>
<keyword evidence="2" id="KW-0963">Cytoplasm</keyword>
<proteinExistence type="inferred from homology"/>
<feature type="domain" description="Helicase ATP-binding" evidence="12">
    <location>
        <begin position="34"/>
        <end position="205"/>
    </location>
</feature>
<comment type="similarity">
    <text evidence="7 11">Belongs to the DEAD box helicase family.</text>
</comment>
<evidence type="ECO:0000313" key="16">
    <source>
        <dbReference type="Proteomes" id="UP000019591"/>
    </source>
</evidence>
<keyword evidence="4 11" id="KW-0378">Hydrolase</keyword>
<dbReference type="Gene3D" id="3.40.50.300">
    <property type="entry name" value="P-loop containing nucleotide triphosphate hydrolases"/>
    <property type="match status" value="2"/>
</dbReference>
<evidence type="ECO:0000256" key="8">
    <source>
        <dbReference type="ARBA" id="ARBA00047984"/>
    </source>
</evidence>
<protein>
    <recommendedName>
        <fullName evidence="9">ATP-dependent RNA helicase CshA</fullName>
        <ecNumber evidence="1">3.6.4.13</ecNumber>
    </recommendedName>
</protein>
<dbReference type="PROSITE" id="PS51192">
    <property type="entry name" value="HELICASE_ATP_BIND_1"/>
    <property type="match status" value="1"/>
</dbReference>
<dbReference type="GO" id="GO:0003724">
    <property type="term" value="F:RNA helicase activity"/>
    <property type="evidence" value="ECO:0007669"/>
    <property type="project" value="UniProtKB-EC"/>
</dbReference>
<comment type="catalytic activity">
    <reaction evidence="8">
        <text>ATP + H2O = ADP + phosphate + H(+)</text>
        <dbReference type="Rhea" id="RHEA:13065"/>
        <dbReference type="ChEBI" id="CHEBI:15377"/>
        <dbReference type="ChEBI" id="CHEBI:15378"/>
        <dbReference type="ChEBI" id="CHEBI:30616"/>
        <dbReference type="ChEBI" id="CHEBI:43474"/>
        <dbReference type="ChEBI" id="CHEBI:456216"/>
        <dbReference type="EC" id="3.6.4.13"/>
    </reaction>
</comment>
<reference evidence="15 16" key="1">
    <citation type="journal article" date="2014" name="Genome Announc.">
        <title>Complete Genome Sequence of Amino Acid-Utilizing Eubacterium acidaminophilum al-2 (DSM 3953).</title>
        <authorList>
            <person name="Poehlein A."/>
            <person name="Andreesen J.R."/>
            <person name="Daniel R."/>
        </authorList>
    </citation>
    <scope>NUCLEOTIDE SEQUENCE [LARGE SCALE GENOMIC DNA]</scope>
    <source>
        <strain evidence="15 16">DSM 3953</strain>
    </source>
</reference>
<evidence type="ECO:0000313" key="15">
    <source>
        <dbReference type="EMBL" id="AHM57356.1"/>
    </source>
</evidence>
<dbReference type="InterPro" id="IPR001650">
    <property type="entry name" value="Helicase_C-like"/>
</dbReference>
<dbReference type="InterPro" id="IPR014014">
    <property type="entry name" value="RNA_helicase_DEAD_Q_motif"/>
</dbReference>
<evidence type="ECO:0000256" key="7">
    <source>
        <dbReference type="ARBA" id="ARBA00038437"/>
    </source>
</evidence>
<keyword evidence="3 11" id="KW-0547">Nucleotide-binding</keyword>
<sequence length="532" mass="58637">MTNGFDKLGLSEKILKAVKELGYEQPSPIQEQAIPMVMQGHDIIGQAKTGTGKTMAFGIPAVEAVDPADNSLQVMVLCPTRELAVQVAGELKKVSKHKKGIKTLAIYGGQSISIQLKAIERGVQIIAGTPGRVIDHIERGTIKLDSLKLVILDEADEMLNMGFRDDIEKILAGSSSERQTVFFSATMPKEIMNLSKRFQKKDRQVVKVEGRNLTADAIEQAYIKVRSAEKTQMLSRLLDIHSPRLSLIFMNTKKGVDELALELSSMGYHVDALHGDMSQQKRDSVMNKFRNGIIRVLIATDVAARGLDVDNVDAVFNYQIPQDIEYYVHRIGRTGRAGKKGMSFSFAWGEEVSRLRRIESYTKAPIKMIAPPSLEDVEKIRIQKTLEEILAKASGSVKKSYVKAAQSLIEGSAMEPEALLAAVISMMCNPVETKEEQPVFESTFDNTGAREAGMVRLFVNAGRKQKLRPKDIIGAIAGESGIKGENVGRIDIYEKFTFVEVTKDSCRQVLSAMNGAEIRGHAVAIEPANCRN</sequence>
<dbReference type="PROSITE" id="PS51194">
    <property type="entry name" value="HELICASE_CTER"/>
    <property type="match status" value="1"/>
</dbReference>
<feature type="domain" description="DEAD-box RNA helicase Q" evidence="14">
    <location>
        <begin position="3"/>
        <end position="31"/>
    </location>
</feature>
<dbReference type="Proteomes" id="UP000019591">
    <property type="component" value="Chromosome"/>
</dbReference>
<dbReference type="RefSeq" id="WP_025436286.1">
    <property type="nucleotide sequence ID" value="NZ_CP007452.1"/>
</dbReference>
<evidence type="ECO:0000256" key="9">
    <source>
        <dbReference type="ARBA" id="ARBA00067932"/>
    </source>
</evidence>
<evidence type="ECO:0000259" key="12">
    <source>
        <dbReference type="PROSITE" id="PS51192"/>
    </source>
</evidence>
<feature type="short sequence motif" description="Q motif" evidence="10">
    <location>
        <begin position="3"/>
        <end position="31"/>
    </location>
</feature>
<dbReference type="PANTHER" id="PTHR47963">
    <property type="entry name" value="DEAD-BOX ATP-DEPENDENT RNA HELICASE 47, MITOCHONDRIAL"/>
    <property type="match status" value="1"/>
</dbReference>
<keyword evidence="5 11" id="KW-0347">Helicase</keyword>
<keyword evidence="16" id="KW-1185">Reference proteome</keyword>
<dbReference type="AlphaFoldDB" id="W8U923"/>
<evidence type="ECO:0000256" key="3">
    <source>
        <dbReference type="ARBA" id="ARBA00022741"/>
    </source>
</evidence>
<accession>W8U923</accession>
<dbReference type="InterPro" id="IPR027417">
    <property type="entry name" value="P-loop_NTPase"/>
</dbReference>